<dbReference type="GO" id="GO:0005739">
    <property type="term" value="C:mitochondrion"/>
    <property type="evidence" value="ECO:0007669"/>
    <property type="project" value="UniProtKB-SubCell"/>
</dbReference>
<dbReference type="Gene3D" id="3.30.830.10">
    <property type="entry name" value="Metalloenzyme, LuxS/M16 peptidase-like"/>
    <property type="match status" value="2"/>
</dbReference>
<organism evidence="12 13">
    <name type="scientific">Meleagris gallopavo</name>
    <name type="common">Wild turkey</name>
    <dbReference type="NCBI Taxonomy" id="9103"/>
    <lineage>
        <taxon>Eukaryota</taxon>
        <taxon>Metazoa</taxon>
        <taxon>Chordata</taxon>
        <taxon>Craniata</taxon>
        <taxon>Vertebrata</taxon>
        <taxon>Euteleostomi</taxon>
        <taxon>Archelosauria</taxon>
        <taxon>Archosauria</taxon>
        <taxon>Dinosauria</taxon>
        <taxon>Saurischia</taxon>
        <taxon>Theropoda</taxon>
        <taxon>Coelurosauria</taxon>
        <taxon>Aves</taxon>
        <taxon>Neognathae</taxon>
        <taxon>Galloanserae</taxon>
        <taxon>Galliformes</taxon>
        <taxon>Phasianidae</taxon>
        <taxon>Meleagridinae</taxon>
        <taxon>Meleagris</taxon>
    </lineage>
</organism>
<evidence type="ECO:0000313" key="13">
    <source>
        <dbReference type="Proteomes" id="UP000001645"/>
    </source>
</evidence>
<keyword evidence="4" id="KW-0645">Protease</keyword>
<dbReference type="InterPro" id="IPR007863">
    <property type="entry name" value="Peptidase_M16_C"/>
</dbReference>
<sequence length="490" mass="54273">MTFKNPFQLKRVCRITYNLSMTDVFFLQCVHVGKGRFRAAQAATEVVLNVPETRVSPLENGLQVASEDSGLSTCTGTKKRSQLDLELEIENMGAHLNAYTSREQTVYYAKAFSKDLPRAVEILADIIQNSTLGEAEIERERGVILREMQEVETNLQEVVFDYLHATAYQKTALGRTILGPTENIKSINRNDLVEYITTHYKGPRIVLAAAGGVCHEELLDLAKCHFGNLPSAPEGGLPPLPPCSFTGSEIRIRDDKMPLAHIAIAVEAAGWSDPDTIPLMVANTLIGNWDRSFGGGVQNLSSKLAQIACHGNLCHSFQSFNTCYTDTGLWGLYMVCEPSTVQDMVHFVQREWIRLCTSVTENEVARARNLLKTNMLLQLDGSTPICEDIGRQMLCYKRRIPIPELEARIEAIDAQTIREVCTKYIYNKHPAVAALGTLPSSPIVTPSTAFLNSLECVISWSTSFKFQVQLNNFRSITRSAVGCIGFVSSG</sequence>
<comment type="cofactor">
    <cofactor evidence="1">
        <name>Zn(2+)</name>
        <dbReference type="ChEBI" id="CHEBI:29105"/>
    </cofactor>
</comment>
<dbReference type="GO" id="GO:0004222">
    <property type="term" value="F:metalloendopeptidase activity"/>
    <property type="evidence" value="ECO:0007669"/>
    <property type="project" value="TreeGrafter"/>
</dbReference>
<evidence type="ECO:0000256" key="9">
    <source>
        <dbReference type="ARBA" id="ARBA00023128"/>
    </source>
</evidence>
<proteinExistence type="inferred from homology"/>
<evidence type="ECO:0000256" key="5">
    <source>
        <dbReference type="ARBA" id="ARBA00022723"/>
    </source>
</evidence>
<dbReference type="InterPro" id="IPR050361">
    <property type="entry name" value="MPP/UQCRC_Complex"/>
</dbReference>
<keyword evidence="6" id="KW-0378">Hydrolase</keyword>
<comment type="similarity">
    <text evidence="3">Belongs to the peptidase M16 family.</text>
</comment>
<reference evidence="12" key="2">
    <citation type="submission" date="2025-08" db="UniProtKB">
        <authorList>
            <consortium name="Ensembl"/>
        </authorList>
    </citation>
    <scope>IDENTIFICATION</scope>
</reference>
<evidence type="ECO:0000256" key="7">
    <source>
        <dbReference type="ARBA" id="ARBA00022833"/>
    </source>
</evidence>
<evidence type="ECO:0000259" key="11">
    <source>
        <dbReference type="Pfam" id="PF05193"/>
    </source>
</evidence>
<dbReference type="OrthoDB" id="4429489at2759"/>
<keyword evidence="5" id="KW-0479">Metal-binding</keyword>
<keyword evidence="9" id="KW-0496">Mitochondrion</keyword>
<reference evidence="12" key="3">
    <citation type="submission" date="2025-09" db="UniProtKB">
        <authorList>
            <consortium name="Ensembl"/>
        </authorList>
    </citation>
    <scope>IDENTIFICATION</scope>
</reference>
<evidence type="ECO:0000313" key="12">
    <source>
        <dbReference type="Ensembl" id="ENSMGAP00000023342.1"/>
    </source>
</evidence>
<evidence type="ECO:0000256" key="3">
    <source>
        <dbReference type="ARBA" id="ARBA00007261"/>
    </source>
</evidence>
<dbReference type="GO" id="GO:0046872">
    <property type="term" value="F:metal ion binding"/>
    <property type="evidence" value="ECO:0007669"/>
    <property type="project" value="UniProtKB-KW"/>
</dbReference>
<dbReference type="FunFam" id="3.30.830.10:FF:000001">
    <property type="entry name" value="Mitochondrial-processing peptidase subunit beta, mitochondrial"/>
    <property type="match status" value="1"/>
</dbReference>
<keyword evidence="7" id="KW-0862">Zinc</keyword>
<evidence type="ECO:0000256" key="2">
    <source>
        <dbReference type="ARBA" id="ARBA00004173"/>
    </source>
</evidence>
<comment type="subcellular location">
    <subcellularLocation>
        <location evidence="2">Mitochondrion</location>
    </subcellularLocation>
</comment>
<evidence type="ECO:0000256" key="1">
    <source>
        <dbReference type="ARBA" id="ARBA00001947"/>
    </source>
</evidence>
<feature type="domain" description="Peptidase M16 N-terminal" evidence="10">
    <location>
        <begin position="75"/>
        <end position="180"/>
    </location>
</feature>
<accession>A0A803XUZ6</accession>
<dbReference type="GO" id="GO:0006627">
    <property type="term" value="P:protein processing involved in protein targeting to mitochondrion"/>
    <property type="evidence" value="ECO:0007669"/>
    <property type="project" value="TreeGrafter"/>
</dbReference>
<keyword evidence="8" id="KW-0482">Metalloprotease</keyword>
<evidence type="ECO:0000259" key="10">
    <source>
        <dbReference type="Pfam" id="PF00675"/>
    </source>
</evidence>
<keyword evidence="13" id="KW-1185">Reference proteome</keyword>
<dbReference type="InterPro" id="IPR011765">
    <property type="entry name" value="Pept_M16_N"/>
</dbReference>
<dbReference type="Proteomes" id="UP000001645">
    <property type="component" value="Chromosome 1"/>
</dbReference>
<name>A0A803XUZ6_MELGA</name>
<evidence type="ECO:0000256" key="4">
    <source>
        <dbReference type="ARBA" id="ARBA00022670"/>
    </source>
</evidence>
<dbReference type="PANTHER" id="PTHR11851:SF103">
    <property type="entry name" value="MITOCHONDRIAL-PROCESSING PEPTIDASE SUBUNIT BETA"/>
    <property type="match status" value="1"/>
</dbReference>
<protein>
    <submittedName>
        <fullName evidence="12">Peptidase, mitochondrial processing subunit beta</fullName>
    </submittedName>
</protein>
<dbReference type="AlphaFoldDB" id="A0A803XUZ6"/>
<evidence type="ECO:0000256" key="6">
    <source>
        <dbReference type="ARBA" id="ARBA00022801"/>
    </source>
</evidence>
<dbReference type="GeneTree" id="ENSGT00940000156608"/>
<feature type="domain" description="Peptidase M16 C-terminal" evidence="11">
    <location>
        <begin position="186"/>
        <end position="371"/>
    </location>
</feature>
<dbReference type="InterPro" id="IPR011249">
    <property type="entry name" value="Metalloenz_LuxS/M16"/>
</dbReference>
<dbReference type="Ensembl" id="ENSMGAT00000030684.1">
    <property type="protein sequence ID" value="ENSMGAP00000023342.1"/>
    <property type="gene ID" value="ENSMGAG00000006213.3"/>
</dbReference>
<dbReference type="Pfam" id="PF00675">
    <property type="entry name" value="Peptidase_M16"/>
    <property type="match status" value="1"/>
</dbReference>
<dbReference type="Bgee" id="ENSMGAG00000006213">
    <property type="expression patterns" value="Expressed in heart and 17 other cell types or tissues"/>
</dbReference>
<dbReference type="PANTHER" id="PTHR11851">
    <property type="entry name" value="METALLOPROTEASE"/>
    <property type="match status" value="1"/>
</dbReference>
<dbReference type="SUPFAM" id="SSF63411">
    <property type="entry name" value="LuxS/MPP-like metallohydrolase"/>
    <property type="match status" value="2"/>
</dbReference>
<dbReference type="Pfam" id="PF05193">
    <property type="entry name" value="Peptidase_M16_C"/>
    <property type="match status" value="1"/>
</dbReference>
<reference evidence="12 13" key="1">
    <citation type="journal article" date="2010" name="PLoS Biol.">
        <title>Multi-platform next-generation sequencing of the domestic turkey (Meleagris gallopavo): genome assembly and analysis.</title>
        <authorList>
            <person name="Dalloul R.A."/>
            <person name="Long J.A."/>
            <person name="Zimin A.V."/>
            <person name="Aslam L."/>
            <person name="Beal K."/>
            <person name="Blomberg L.A."/>
            <person name="Bouffard P."/>
            <person name="Burt D.W."/>
            <person name="Crasta O."/>
            <person name="Crooijmans R.P."/>
            <person name="Cooper K."/>
            <person name="Coulombe R.A."/>
            <person name="De S."/>
            <person name="Delany M.E."/>
            <person name="Dodgson J.B."/>
            <person name="Dong J.J."/>
            <person name="Evans C."/>
            <person name="Frederickson K.M."/>
            <person name="Flicek P."/>
            <person name="Florea L."/>
            <person name="Folkerts O."/>
            <person name="Groenen M.A."/>
            <person name="Harkins T.T."/>
            <person name="Herrero J."/>
            <person name="Hoffmann S."/>
            <person name="Megens H.J."/>
            <person name="Jiang A."/>
            <person name="de Jong P."/>
            <person name="Kaiser P."/>
            <person name="Kim H."/>
            <person name="Kim K.W."/>
            <person name="Kim S."/>
            <person name="Langenberger D."/>
            <person name="Lee M.K."/>
            <person name="Lee T."/>
            <person name="Mane S."/>
            <person name="Marcais G."/>
            <person name="Marz M."/>
            <person name="McElroy A.P."/>
            <person name="Modise T."/>
            <person name="Nefedov M."/>
            <person name="Notredame C."/>
            <person name="Paton I.R."/>
            <person name="Payne W.S."/>
            <person name="Pertea G."/>
            <person name="Prickett D."/>
            <person name="Puiu D."/>
            <person name="Qioa D."/>
            <person name="Raineri E."/>
            <person name="Ruffier M."/>
            <person name="Salzberg S.L."/>
            <person name="Schatz M.C."/>
            <person name="Scheuring C."/>
            <person name="Schmidt C.J."/>
            <person name="Schroeder S."/>
            <person name="Searle S.M."/>
            <person name="Smith E.J."/>
            <person name="Smith J."/>
            <person name="Sonstegard T.S."/>
            <person name="Stadler P.F."/>
            <person name="Tafer H."/>
            <person name="Tu Z.J."/>
            <person name="Van Tassell C.P."/>
            <person name="Vilella A.J."/>
            <person name="Williams K.P."/>
            <person name="Yorke J.A."/>
            <person name="Zhang L."/>
            <person name="Zhang H.B."/>
            <person name="Zhang X."/>
            <person name="Zhang Y."/>
            <person name="Reed K.M."/>
        </authorList>
    </citation>
    <scope>NUCLEOTIDE SEQUENCE [LARGE SCALE GENOMIC DNA]</scope>
</reference>
<evidence type="ECO:0000256" key="8">
    <source>
        <dbReference type="ARBA" id="ARBA00023049"/>
    </source>
</evidence>
<gene>
    <name evidence="12" type="primary">PMPCB</name>
</gene>